<dbReference type="Pfam" id="PF16916">
    <property type="entry name" value="ZT_dimer"/>
    <property type="match status" value="1"/>
</dbReference>
<keyword evidence="10" id="KW-1185">Reference proteome</keyword>
<feature type="transmembrane region" description="Helical" evidence="6">
    <location>
        <begin position="194"/>
        <end position="215"/>
    </location>
</feature>
<proteinExistence type="predicted"/>
<dbReference type="Proteomes" id="UP000606653">
    <property type="component" value="Unassembled WGS sequence"/>
</dbReference>
<dbReference type="InterPro" id="IPR002524">
    <property type="entry name" value="Cation_efflux"/>
</dbReference>
<dbReference type="SUPFAM" id="SSF161111">
    <property type="entry name" value="Cation efflux protein transmembrane domain-like"/>
    <property type="match status" value="1"/>
</dbReference>
<evidence type="ECO:0000313" key="9">
    <source>
        <dbReference type="EMBL" id="GGO04740.1"/>
    </source>
</evidence>
<comment type="subcellular location">
    <subcellularLocation>
        <location evidence="1">Membrane</location>
        <topology evidence="1">Multi-pass membrane protein</topology>
    </subcellularLocation>
</comment>
<sequence length="343" mass="36774">MADTIPPKVNQEVHQKETLGSMIKKGNTSSAVAMAGNAVLAAAKGAAAFFTGSGAMFASAMHSLADAVNQGFVFVGSVLSERRPTRKFPTGFGRVINIFCMIAVIVVTIMAYETIHEGIHLLRHPGEASSGFWINVGVLILNIVIDGAILFKASKEILKEARAPMVSGTALLPAAFKNVGRAAPPTRLVFYEDIVAVIGAFLALVAVVVVAFTDFSLVDGLVTTLIGLLMIFVAFRVGYDNMIGLIGVSAPQDVEDKVSAAVLADADVVDIREMRIIQEGRYYHVDTVVELRVGLTLSEADDIMERIENHLVTVPDIADAAVAIVEDDGKVSWHRREAEIQRN</sequence>
<dbReference type="InterPro" id="IPR058533">
    <property type="entry name" value="Cation_efflux_TM"/>
</dbReference>
<accession>A0ABQ2L6A4</accession>
<protein>
    <recommendedName>
        <fullName evidence="11">Cation diffusion facilitator family transporter</fullName>
    </recommendedName>
</protein>
<dbReference type="Pfam" id="PF01545">
    <property type="entry name" value="Cation_efflux"/>
    <property type="match status" value="1"/>
</dbReference>
<feature type="transmembrane region" description="Helical" evidence="6">
    <location>
        <begin position="91"/>
        <end position="112"/>
    </location>
</feature>
<dbReference type="NCBIfam" id="TIGR01297">
    <property type="entry name" value="CDF"/>
    <property type="match status" value="1"/>
</dbReference>
<evidence type="ECO:0000256" key="1">
    <source>
        <dbReference type="ARBA" id="ARBA00004141"/>
    </source>
</evidence>
<dbReference type="InterPro" id="IPR027469">
    <property type="entry name" value="Cation_efflux_TMD_sf"/>
</dbReference>
<evidence type="ECO:0000256" key="3">
    <source>
        <dbReference type="ARBA" id="ARBA00022692"/>
    </source>
</evidence>
<dbReference type="InterPro" id="IPR027470">
    <property type="entry name" value="Cation_efflux_CTD"/>
</dbReference>
<evidence type="ECO:0000256" key="4">
    <source>
        <dbReference type="ARBA" id="ARBA00022989"/>
    </source>
</evidence>
<gene>
    <name evidence="9" type="ORF">GCM10010969_30290</name>
</gene>
<evidence type="ECO:0000256" key="5">
    <source>
        <dbReference type="ARBA" id="ARBA00023136"/>
    </source>
</evidence>
<evidence type="ECO:0000256" key="2">
    <source>
        <dbReference type="ARBA" id="ARBA00022448"/>
    </source>
</evidence>
<organism evidence="9 10">
    <name type="scientific">Saccharibacillus kuerlensis</name>
    <dbReference type="NCBI Taxonomy" id="459527"/>
    <lineage>
        <taxon>Bacteria</taxon>
        <taxon>Bacillati</taxon>
        <taxon>Bacillota</taxon>
        <taxon>Bacilli</taxon>
        <taxon>Bacillales</taxon>
        <taxon>Paenibacillaceae</taxon>
        <taxon>Saccharibacillus</taxon>
    </lineage>
</organism>
<feature type="domain" description="Cation efflux protein transmembrane" evidence="7">
    <location>
        <begin position="32"/>
        <end position="242"/>
    </location>
</feature>
<evidence type="ECO:0008006" key="11">
    <source>
        <dbReference type="Google" id="ProtNLM"/>
    </source>
</evidence>
<feature type="transmembrane region" description="Helical" evidence="6">
    <location>
        <begin position="221"/>
        <end position="239"/>
    </location>
</feature>
<name>A0ABQ2L6A4_9BACL</name>
<dbReference type="InterPro" id="IPR036837">
    <property type="entry name" value="Cation_efflux_CTD_sf"/>
</dbReference>
<dbReference type="EMBL" id="BMLN01000009">
    <property type="protein sequence ID" value="GGO04740.1"/>
    <property type="molecule type" value="Genomic_DNA"/>
</dbReference>
<dbReference type="SUPFAM" id="SSF160240">
    <property type="entry name" value="Cation efflux protein cytoplasmic domain-like"/>
    <property type="match status" value="1"/>
</dbReference>
<dbReference type="InterPro" id="IPR040177">
    <property type="entry name" value="SLC30A9"/>
</dbReference>
<feature type="domain" description="Cation efflux protein cytoplasmic" evidence="8">
    <location>
        <begin position="251"/>
        <end position="312"/>
    </location>
</feature>
<keyword evidence="4 6" id="KW-1133">Transmembrane helix</keyword>
<feature type="transmembrane region" description="Helical" evidence="6">
    <location>
        <begin position="132"/>
        <end position="151"/>
    </location>
</feature>
<dbReference type="PANTHER" id="PTHR13414:SF9">
    <property type="entry name" value="PROTON-COUPLED ZINC ANTIPORTER SLC30A9, MITOCHONDRIAL"/>
    <property type="match status" value="1"/>
</dbReference>
<evidence type="ECO:0000259" key="8">
    <source>
        <dbReference type="Pfam" id="PF16916"/>
    </source>
</evidence>
<reference evidence="10" key="1">
    <citation type="journal article" date="2019" name="Int. J. Syst. Evol. Microbiol.">
        <title>The Global Catalogue of Microorganisms (GCM) 10K type strain sequencing project: providing services to taxonomists for standard genome sequencing and annotation.</title>
        <authorList>
            <consortium name="The Broad Institute Genomics Platform"/>
            <consortium name="The Broad Institute Genome Sequencing Center for Infectious Disease"/>
            <person name="Wu L."/>
            <person name="Ma J."/>
        </authorList>
    </citation>
    <scope>NUCLEOTIDE SEQUENCE [LARGE SCALE GENOMIC DNA]</scope>
    <source>
        <strain evidence="10">CGMCC 1.6964</strain>
    </source>
</reference>
<evidence type="ECO:0000256" key="6">
    <source>
        <dbReference type="SAM" id="Phobius"/>
    </source>
</evidence>
<dbReference type="PANTHER" id="PTHR13414">
    <property type="entry name" value="HUEL-CATION TRANSPORTER"/>
    <property type="match status" value="1"/>
</dbReference>
<dbReference type="Gene3D" id="3.30.70.1350">
    <property type="entry name" value="Cation efflux protein, cytoplasmic domain"/>
    <property type="match status" value="1"/>
</dbReference>
<evidence type="ECO:0000313" key="10">
    <source>
        <dbReference type="Proteomes" id="UP000606653"/>
    </source>
</evidence>
<keyword evidence="3 6" id="KW-0812">Transmembrane</keyword>
<evidence type="ECO:0000259" key="7">
    <source>
        <dbReference type="Pfam" id="PF01545"/>
    </source>
</evidence>
<comment type="caution">
    <text evidence="9">The sequence shown here is derived from an EMBL/GenBank/DDBJ whole genome shotgun (WGS) entry which is preliminary data.</text>
</comment>
<keyword evidence="5 6" id="KW-0472">Membrane</keyword>
<keyword evidence="2" id="KW-0813">Transport</keyword>
<dbReference type="Gene3D" id="1.20.1510.10">
    <property type="entry name" value="Cation efflux protein transmembrane domain"/>
    <property type="match status" value="1"/>
</dbReference>